<accession>X1KHU2</accession>
<gene>
    <name evidence="1" type="ORF">S06H3_00500</name>
</gene>
<protein>
    <submittedName>
        <fullName evidence="1">Uncharacterized protein</fullName>
    </submittedName>
</protein>
<comment type="caution">
    <text evidence="1">The sequence shown here is derived from an EMBL/GenBank/DDBJ whole genome shotgun (WGS) entry which is preliminary data.</text>
</comment>
<name>X1KHU2_9ZZZZ</name>
<organism evidence="1">
    <name type="scientific">marine sediment metagenome</name>
    <dbReference type="NCBI Taxonomy" id="412755"/>
    <lineage>
        <taxon>unclassified sequences</taxon>
        <taxon>metagenomes</taxon>
        <taxon>ecological metagenomes</taxon>
    </lineage>
</organism>
<dbReference type="AlphaFoldDB" id="X1KHU2"/>
<evidence type="ECO:0000313" key="1">
    <source>
        <dbReference type="EMBL" id="GAH93185.1"/>
    </source>
</evidence>
<reference evidence="1" key="1">
    <citation type="journal article" date="2014" name="Front. Microbiol.">
        <title>High frequency of phylogenetically diverse reductive dehalogenase-homologous genes in deep subseafloor sedimentary metagenomes.</title>
        <authorList>
            <person name="Kawai M."/>
            <person name="Futagami T."/>
            <person name="Toyoda A."/>
            <person name="Takaki Y."/>
            <person name="Nishi S."/>
            <person name="Hori S."/>
            <person name="Arai W."/>
            <person name="Tsubouchi T."/>
            <person name="Morono Y."/>
            <person name="Uchiyama I."/>
            <person name="Ito T."/>
            <person name="Fujiyama A."/>
            <person name="Inagaki F."/>
            <person name="Takami H."/>
        </authorList>
    </citation>
    <scope>NUCLEOTIDE SEQUENCE</scope>
    <source>
        <strain evidence="1">Expedition CK06-06</strain>
    </source>
</reference>
<proteinExistence type="predicted"/>
<sequence>MTMMGTMTRTGINVMSSAEQVIDHILDVMADYSLRSTANIETLIWAIGDSAESEDVDEREDSESDGD</sequence>
<dbReference type="EMBL" id="BARV01000092">
    <property type="protein sequence ID" value="GAH93185.1"/>
    <property type="molecule type" value="Genomic_DNA"/>
</dbReference>